<dbReference type="EMBL" id="UGYV01000001">
    <property type="protein sequence ID" value="SUI93531.1"/>
    <property type="molecule type" value="Genomic_DNA"/>
</dbReference>
<proteinExistence type="predicted"/>
<dbReference type="Proteomes" id="UP000255061">
    <property type="component" value="Unassembled WGS sequence"/>
</dbReference>
<dbReference type="PANTHER" id="PTHR38602">
    <property type="entry name" value="INNER MEMBRANE PROTEIN-RELATED"/>
    <property type="match status" value="1"/>
</dbReference>
<organism evidence="2 3">
    <name type="scientific">Shewanella morhuae</name>
    <dbReference type="NCBI Taxonomy" id="365591"/>
    <lineage>
        <taxon>Bacteria</taxon>
        <taxon>Pseudomonadati</taxon>
        <taxon>Pseudomonadota</taxon>
        <taxon>Gammaproteobacteria</taxon>
        <taxon>Alteromonadales</taxon>
        <taxon>Shewanellaceae</taxon>
        <taxon>Shewanella</taxon>
    </lineage>
</organism>
<keyword evidence="1" id="KW-0472">Membrane</keyword>
<name>A0A380B7N0_9GAMM</name>
<dbReference type="InterPro" id="IPR019201">
    <property type="entry name" value="DUF2065"/>
</dbReference>
<keyword evidence="1" id="KW-0812">Transmembrane</keyword>
<feature type="transmembrane region" description="Helical" evidence="1">
    <location>
        <begin position="15"/>
        <end position="36"/>
    </location>
</feature>
<evidence type="ECO:0000313" key="3">
    <source>
        <dbReference type="Proteomes" id="UP000255061"/>
    </source>
</evidence>
<feature type="transmembrane region" description="Helical" evidence="1">
    <location>
        <begin position="57"/>
        <end position="73"/>
    </location>
</feature>
<dbReference type="Pfam" id="PF09838">
    <property type="entry name" value="DUF2065"/>
    <property type="match status" value="1"/>
</dbReference>
<evidence type="ECO:0000256" key="1">
    <source>
        <dbReference type="SAM" id="Phobius"/>
    </source>
</evidence>
<keyword evidence="1" id="KW-1133">Transmembrane helix</keyword>
<accession>A0A380B7N0</accession>
<sequence>MFLYSTIEFGVNMTFQVFMLAVALVLILEGAGPLLFPNKWRRYLNELSQQNQHVIQRFGGILVTVGIVMFIIFT</sequence>
<evidence type="ECO:0000313" key="2">
    <source>
        <dbReference type="EMBL" id="SUI93531.1"/>
    </source>
</evidence>
<reference evidence="2 3" key="1">
    <citation type="submission" date="2018-06" db="EMBL/GenBank/DDBJ databases">
        <authorList>
            <consortium name="Pathogen Informatics"/>
            <person name="Doyle S."/>
        </authorList>
    </citation>
    <scope>NUCLEOTIDE SEQUENCE [LARGE SCALE GENOMIC DNA]</scope>
    <source>
        <strain evidence="2 3">NCTC10736</strain>
    </source>
</reference>
<protein>
    <submittedName>
        <fullName evidence="2">Uncharacterized protein conserved in bacteria (DUF2065)</fullName>
    </submittedName>
</protein>
<dbReference type="AlphaFoldDB" id="A0A380B7N0"/>
<gene>
    <name evidence="2" type="ORF">NCTC10736_03721</name>
</gene>
<dbReference type="PANTHER" id="PTHR38602:SF1">
    <property type="entry name" value="INNER MEMBRANE PROTEIN"/>
    <property type="match status" value="1"/>
</dbReference>